<dbReference type="SUPFAM" id="SSF56784">
    <property type="entry name" value="HAD-like"/>
    <property type="match status" value="1"/>
</dbReference>
<feature type="compositionally biased region" description="Polar residues" evidence="1">
    <location>
        <begin position="1"/>
        <end position="10"/>
    </location>
</feature>
<evidence type="ECO:0000256" key="1">
    <source>
        <dbReference type="SAM" id="MobiDB-lite"/>
    </source>
</evidence>
<proteinExistence type="evidence at transcript level"/>
<dbReference type="InterPro" id="IPR041492">
    <property type="entry name" value="HAD_2"/>
</dbReference>
<accession>F2E5K2</accession>
<organism evidence="2">
    <name type="scientific">Hordeum vulgare subsp. vulgare</name>
    <name type="common">Domesticated barley</name>
    <dbReference type="NCBI Taxonomy" id="112509"/>
    <lineage>
        <taxon>Eukaryota</taxon>
        <taxon>Viridiplantae</taxon>
        <taxon>Streptophyta</taxon>
        <taxon>Embryophyta</taxon>
        <taxon>Tracheophyta</taxon>
        <taxon>Spermatophyta</taxon>
        <taxon>Magnoliopsida</taxon>
        <taxon>Liliopsida</taxon>
        <taxon>Poales</taxon>
        <taxon>Poaceae</taxon>
        <taxon>BOP clade</taxon>
        <taxon>Pooideae</taxon>
        <taxon>Triticodae</taxon>
        <taxon>Triticeae</taxon>
        <taxon>Hordeinae</taxon>
        <taxon>Hordeum</taxon>
    </lineage>
</organism>
<dbReference type="InterPro" id="IPR023214">
    <property type="entry name" value="HAD_sf"/>
</dbReference>
<sequence length="123" mass="13974">KSSWRPTGRSQMRPRRRSDWGRCTGSPRPGSTQITGCRSLSRNIQRQYTRCISKGPLPGVNRLLEHLHKNGVPLALASNSIKRNIDQFFLKLRELKDCFLVVLGGDQVPHGKPCPDICKQPKW</sequence>
<dbReference type="PANTHER" id="PTHR18901:SF44">
    <property type="entry name" value="OS01G0757900 PROTEIN"/>
    <property type="match status" value="1"/>
</dbReference>
<dbReference type="InterPro" id="IPR036412">
    <property type="entry name" value="HAD-like_sf"/>
</dbReference>
<name>F2E5K2_HORVV</name>
<protein>
    <submittedName>
        <fullName evidence="2">Predicted protein</fullName>
    </submittedName>
</protein>
<feature type="non-terminal residue" evidence="2">
    <location>
        <position position="1"/>
    </location>
</feature>
<feature type="region of interest" description="Disordered" evidence="1">
    <location>
        <begin position="1"/>
        <end position="36"/>
    </location>
</feature>
<dbReference type="Gene3D" id="1.10.150.240">
    <property type="entry name" value="Putative phosphatase, domain 2"/>
    <property type="match status" value="1"/>
</dbReference>
<dbReference type="PANTHER" id="PTHR18901">
    <property type="entry name" value="2-DEOXYGLUCOSE-6-PHOSPHATE PHOSPHATASE 2"/>
    <property type="match status" value="1"/>
</dbReference>
<dbReference type="EMBL" id="AK371426">
    <property type="protein sequence ID" value="BAK02624.1"/>
    <property type="molecule type" value="mRNA"/>
</dbReference>
<dbReference type="AlphaFoldDB" id="F2E5K2"/>
<evidence type="ECO:0000313" key="2">
    <source>
        <dbReference type="EMBL" id="BAK02624.1"/>
    </source>
</evidence>
<dbReference type="CDD" id="cd07505">
    <property type="entry name" value="HAD_BPGM-like"/>
    <property type="match status" value="1"/>
</dbReference>
<dbReference type="Pfam" id="PF13419">
    <property type="entry name" value="HAD_2"/>
    <property type="match status" value="1"/>
</dbReference>
<dbReference type="InterPro" id="IPR023198">
    <property type="entry name" value="PGP-like_dom2"/>
</dbReference>
<reference evidence="2" key="1">
    <citation type="journal article" date="2011" name="Plant Physiol.">
        <title>Comprehensive sequence analysis of 24,783 barley full-length cDNAs derived from 12 clone libraries.</title>
        <authorList>
            <person name="Matsumoto T."/>
            <person name="Tanaka T."/>
            <person name="Sakai H."/>
            <person name="Amano N."/>
            <person name="Kanamori H."/>
            <person name="Kurita K."/>
            <person name="Kikuta A."/>
            <person name="Kamiya K."/>
            <person name="Yamamoto M."/>
            <person name="Ikawa H."/>
            <person name="Fujii N."/>
            <person name="Hori K."/>
            <person name="Itoh T."/>
            <person name="Sato K."/>
        </authorList>
    </citation>
    <scope>NUCLEOTIDE SEQUENCE</scope>
</reference>
<dbReference type="Gene3D" id="3.40.50.1000">
    <property type="entry name" value="HAD superfamily/HAD-like"/>
    <property type="match status" value="1"/>
</dbReference>